<feature type="region of interest" description="Disordered" evidence="1">
    <location>
        <begin position="536"/>
        <end position="555"/>
    </location>
</feature>
<feature type="compositionally biased region" description="Polar residues" evidence="1">
    <location>
        <begin position="250"/>
        <end position="263"/>
    </location>
</feature>
<proteinExistence type="predicted"/>
<evidence type="ECO:0000313" key="3">
    <source>
        <dbReference type="Proteomes" id="UP001176941"/>
    </source>
</evidence>
<sequence length="1062" mass="112304">MLTKSSRAADPPAANRGTGAVPGGGTRHPLARCGTEEKESTTSILVQGRCSQDAETAVAELKREEQAVTLTSCGGTSQPRRGGQSEIEKSRTNESERGRCSQDAGTRPGVRRDDQGVAVELLGGRRQEPLGYNAEDEESGGDGLDQGCLPEAKARAGITLEAPAVALKSRAGRQPCTLFPTGAKQKEALRPAQDKPRNGEKRTPVEEKVLEEPTACLAHTAAGGQNPFPLPNLTSADSPECSGSKHVHQQPHSQSTGCPQSSAVAAESVLQKGGEADVTPADRSAEFPLVQLCTISRSSSNRAREGGPGNRTCAVQPTLPCKVPPLPPANGRTLAKGTWSACKPFPKKETVIKAKHGTTAFSSGAFGIGAVRTVVDQKCAQLQVMSGTQNHLEGPPVRSSVRISSCNAGAEGGSEQHEPTSAKFLAVAPLRESCESFLARSTEKHGEQVGHQGPPALSSAVVEDRQSVGPPNPAAATTLTTNKTSSSTRQTPTFQSTARPGAARQGRACQVGRSCKLTNPLGGRKPSYCIQRYGTRSPSKCKAGGASRREQTQESKGVKATAACGIATRADAAENERLPQAQHHCRQVSSSLKAARPGGCGPARRHAGPPWMGPAIVCKSAPLLPLQAGELEGSKSPGGGDDLTGDTEAHTNATEDGLPAVAVPLLGTVNRTEPQSETESGSESEVYPVFTARKQDEQLDSADEGPASPSVRRYPFVPLLPLHLLPGILARKDAEEAAFERAYGISYQEYEDIMWQLSLDNRDHQSEDTRTQERTHSFGDNSSCLSPTSETERNSAADQAHHAASVSSHLVSPAQVSARNGIVARDEEMPKAPADACSSRNATESVVKLTSNNTIYYLLPEETDVSLPALVQDGCNNEVTGATAETAFPPLACAQLRPVDLSYYLSDDDEETQQELPKAFCLVPATLPHATDTAQYCEGSVGELAQLAKADTDFPGKSPFQAPNAAFQRIKVLRGNQAETAESFRNETLALEPSTPKPVSVNSGSLKERCGAQQERAKWDTGSRPRCTDLPSDSRRSQPASSSARDRHTRSFESGPSGTHAE</sequence>
<name>A0ABN8XJI0_RANTA</name>
<feature type="compositionally biased region" description="Basic and acidic residues" evidence="1">
    <location>
        <begin position="1006"/>
        <end position="1036"/>
    </location>
</feature>
<feature type="region of interest" description="Disordered" evidence="1">
    <location>
        <begin position="629"/>
        <end position="654"/>
    </location>
</feature>
<feature type="compositionally biased region" description="Polar residues" evidence="1">
    <location>
        <begin position="68"/>
        <end position="79"/>
    </location>
</feature>
<feature type="region of interest" description="Disordered" evidence="1">
    <location>
        <begin position="173"/>
        <end position="281"/>
    </location>
</feature>
<feature type="region of interest" description="Disordered" evidence="1">
    <location>
        <begin position="1"/>
        <end position="51"/>
    </location>
</feature>
<feature type="region of interest" description="Disordered" evidence="1">
    <location>
        <begin position="439"/>
        <end position="505"/>
    </location>
</feature>
<accession>A0ABN8XJI0</accession>
<feature type="region of interest" description="Disordered" evidence="1">
    <location>
        <begin position="575"/>
        <end position="607"/>
    </location>
</feature>
<feature type="compositionally biased region" description="Basic and acidic residues" evidence="1">
    <location>
        <begin position="184"/>
        <end position="211"/>
    </location>
</feature>
<feature type="compositionally biased region" description="Polar residues" evidence="1">
    <location>
        <begin position="1052"/>
        <end position="1062"/>
    </location>
</feature>
<evidence type="ECO:0000313" key="2">
    <source>
        <dbReference type="EMBL" id="CAI9149291.1"/>
    </source>
</evidence>
<gene>
    <name evidence="2" type="ORF">MRATA1EN1_LOCUS30909</name>
</gene>
<feature type="compositionally biased region" description="Polar residues" evidence="1">
    <location>
        <begin position="41"/>
        <end position="51"/>
    </location>
</feature>
<protein>
    <submittedName>
        <fullName evidence="2">Uncharacterized protein</fullName>
    </submittedName>
</protein>
<feature type="compositionally biased region" description="Basic and acidic residues" evidence="1">
    <location>
        <begin position="764"/>
        <end position="777"/>
    </location>
</feature>
<feature type="compositionally biased region" description="Low complexity" evidence="1">
    <location>
        <begin position="474"/>
        <end position="488"/>
    </location>
</feature>
<dbReference type="Proteomes" id="UP001176941">
    <property type="component" value="Unassembled WGS sequence"/>
</dbReference>
<feature type="region of interest" description="Disordered" evidence="1">
    <location>
        <begin position="992"/>
        <end position="1062"/>
    </location>
</feature>
<organism evidence="2 3">
    <name type="scientific">Rangifer tarandus platyrhynchus</name>
    <name type="common">Svalbard reindeer</name>
    <dbReference type="NCBI Taxonomy" id="3082113"/>
    <lineage>
        <taxon>Eukaryota</taxon>
        <taxon>Metazoa</taxon>
        <taxon>Chordata</taxon>
        <taxon>Craniata</taxon>
        <taxon>Vertebrata</taxon>
        <taxon>Euteleostomi</taxon>
        <taxon>Mammalia</taxon>
        <taxon>Eutheria</taxon>
        <taxon>Laurasiatheria</taxon>
        <taxon>Artiodactyla</taxon>
        <taxon>Ruminantia</taxon>
        <taxon>Pecora</taxon>
        <taxon>Cervidae</taxon>
        <taxon>Odocoileinae</taxon>
        <taxon>Rangifer</taxon>
    </lineage>
</organism>
<feature type="compositionally biased region" description="Polar residues" evidence="1">
    <location>
        <begin position="778"/>
        <end position="789"/>
    </location>
</feature>
<feature type="compositionally biased region" description="Basic and acidic residues" evidence="1">
    <location>
        <begin position="790"/>
        <end position="801"/>
    </location>
</feature>
<feature type="region of interest" description="Disordered" evidence="1">
    <location>
        <begin position="764"/>
        <end position="810"/>
    </location>
</feature>
<feature type="compositionally biased region" description="Polar residues" evidence="1">
    <location>
        <begin position="489"/>
        <end position="498"/>
    </location>
</feature>
<keyword evidence="3" id="KW-1185">Reference proteome</keyword>
<feature type="compositionally biased region" description="Basic and acidic residues" evidence="1">
    <location>
        <begin position="86"/>
        <end position="100"/>
    </location>
</feature>
<dbReference type="EMBL" id="CATKSN020000215">
    <property type="protein sequence ID" value="CAI9149291.1"/>
    <property type="molecule type" value="Genomic_DNA"/>
</dbReference>
<reference evidence="2" key="1">
    <citation type="submission" date="2023-04" db="EMBL/GenBank/DDBJ databases">
        <authorList>
            <consortium name="ELIXIR-Norway"/>
        </authorList>
    </citation>
    <scope>NUCLEOTIDE SEQUENCE [LARGE SCALE GENOMIC DNA]</scope>
</reference>
<comment type="caution">
    <text evidence="2">The sequence shown here is derived from an EMBL/GenBank/DDBJ whole genome shotgun (WGS) entry which is preliminary data.</text>
</comment>
<feature type="region of interest" description="Disordered" evidence="1">
    <location>
        <begin position="66"/>
        <end position="148"/>
    </location>
</feature>
<evidence type="ECO:0000256" key="1">
    <source>
        <dbReference type="SAM" id="MobiDB-lite"/>
    </source>
</evidence>